<comment type="caution">
    <text evidence="1">The sequence shown here is derived from an EMBL/GenBank/DDBJ whole genome shotgun (WGS) entry which is preliminary data.</text>
</comment>
<dbReference type="EMBL" id="VSRR010000034">
    <property type="protein sequence ID" value="MPC08554.1"/>
    <property type="molecule type" value="Genomic_DNA"/>
</dbReference>
<reference evidence="1 2" key="1">
    <citation type="submission" date="2019-05" db="EMBL/GenBank/DDBJ databases">
        <title>Another draft genome of Portunus trituberculatus and its Hox gene families provides insights of decapod evolution.</title>
        <authorList>
            <person name="Jeong J.-H."/>
            <person name="Song I."/>
            <person name="Kim S."/>
            <person name="Choi T."/>
            <person name="Kim D."/>
            <person name="Ryu S."/>
            <person name="Kim W."/>
        </authorList>
    </citation>
    <scope>NUCLEOTIDE SEQUENCE [LARGE SCALE GENOMIC DNA]</scope>
    <source>
        <tissue evidence="1">Muscle</tissue>
    </source>
</reference>
<gene>
    <name evidence="1" type="ORF">E2C01_001142</name>
</gene>
<organism evidence="1 2">
    <name type="scientific">Portunus trituberculatus</name>
    <name type="common">Swimming crab</name>
    <name type="synonym">Neptunus trituberculatus</name>
    <dbReference type="NCBI Taxonomy" id="210409"/>
    <lineage>
        <taxon>Eukaryota</taxon>
        <taxon>Metazoa</taxon>
        <taxon>Ecdysozoa</taxon>
        <taxon>Arthropoda</taxon>
        <taxon>Crustacea</taxon>
        <taxon>Multicrustacea</taxon>
        <taxon>Malacostraca</taxon>
        <taxon>Eumalacostraca</taxon>
        <taxon>Eucarida</taxon>
        <taxon>Decapoda</taxon>
        <taxon>Pleocyemata</taxon>
        <taxon>Brachyura</taxon>
        <taxon>Eubrachyura</taxon>
        <taxon>Portunoidea</taxon>
        <taxon>Portunidae</taxon>
        <taxon>Portuninae</taxon>
        <taxon>Portunus</taxon>
    </lineage>
</organism>
<sequence>MQHISWLKQYTYIRERLQLAEQRVEEELKRREKAESEECNLRFLLEQQNHRLEDLGNRVLPSVSEKKLNVLQTKVKKMKMEEIRMLRTEWELRDATSLAREREVLALKKAYWGLSLALKYGRCLKQGVKKR</sequence>
<keyword evidence="2" id="KW-1185">Reference proteome</keyword>
<evidence type="ECO:0000313" key="2">
    <source>
        <dbReference type="Proteomes" id="UP000324222"/>
    </source>
</evidence>
<evidence type="ECO:0000313" key="1">
    <source>
        <dbReference type="EMBL" id="MPC08554.1"/>
    </source>
</evidence>
<proteinExistence type="predicted"/>
<dbReference type="AlphaFoldDB" id="A0A5B7CIM5"/>
<protein>
    <submittedName>
        <fullName evidence="1">Uncharacterized protein</fullName>
    </submittedName>
</protein>
<name>A0A5B7CIM5_PORTR</name>
<accession>A0A5B7CIM5</accession>
<dbReference type="Proteomes" id="UP000324222">
    <property type="component" value="Unassembled WGS sequence"/>
</dbReference>